<dbReference type="Proteomes" id="UP000295197">
    <property type="component" value="Unassembled WGS sequence"/>
</dbReference>
<dbReference type="AlphaFoldDB" id="A0A4R3VRA9"/>
<sequence length="248" mass="28732">MYDVSTMKKILFLILFIVVQHRCYSQFTVEMLEAIDYTKVGLPPLEELFENAKKSPSVEMFVSRMAEQDNLLKTEKRSWLKYFKVGGSWQYGNIGVNSMFTDQYTPLFYQYSGAVQNSFFTNAVVAIPFDDLFDRGNRVKRQKMQRRSTELEMEKWFDEQKIRIVDSYVKVINAMSVLKKKMENVTLTAAQLEMVQGDFANGHASVADLNAAKKMELEAYEAYRLTQTTITSELLHLEILSKTKIISK</sequence>
<dbReference type="Gene3D" id="1.20.1600.10">
    <property type="entry name" value="Outer membrane efflux proteins (OEP)"/>
    <property type="match status" value="1"/>
</dbReference>
<dbReference type="GO" id="GO:0015562">
    <property type="term" value="F:efflux transmembrane transporter activity"/>
    <property type="evidence" value="ECO:0007669"/>
    <property type="project" value="InterPro"/>
</dbReference>
<comment type="caution">
    <text evidence="1">The sequence shown here is derived from an EMBL/GenBank/DDBJ whole genome shotgun (WGS) entry which is preliminary data.</text>
</comment>
<protein>
    <submittedName>
        <fullName evidence="1">Outer membrane efflux protein</fullName>
    </submittedName>
</protein>
<evidence type="ECO:0000313" key="1">
    <source>
        <dbReference type="EMBL" id="TCV08018.1"/>
    </source>
</evidence>
<gene>
    <name evidence="1" type="ORF">EDC17_10494</name>
</gene>
<organism evidence="1 2">
    <name type="scientific">Sphingobacterium alimentarium</name>
    <dbReference type="NCBI Taxonomy" id="797292"/>
    <lineage>
        <taxon>Bacteria</taxon>
        <taxon>Pseudomonadati</taxon>
        <taxon>Bacteroidota</taxon>
        <taxon>Sphingobacteriia</taxon>
        <taxon>Sphingobacteriales</taxon>
        <taxon>Sphingobacteriaceae</taxon>
        <taxon>Sphingobacterium</taxon>
    </lineage>
</organism>
<proteinExistence type="predicted"/>
<dbReference type="OrthoDB" id="1048244at2"/>
<reference evidence="1 2" key="1">
    <citation type="submission" date="2019-03" db="EMBL/GenBank/DDBJ databases">
        <title>Genomic Encyclopedia of Type Strains, Phase IV (KMG-IV): sequencing the most valuable type-strain genomes for metagenomic binning, comparative biology and taxonomic classification.</title>
        <authorList>
            <person name="Goeker M."/>
        </authorList>
    </citation>
    <scope>NUCLEOTIDE SEQUENCE [LARGE SCALE GENOMIC DNA]</scope>
    <source>
        <strain evidence="1 2">DSM 22362</strain>
    </source>
</reference>
<evidence type="ECO:0000313" key="2">
    <source>
        <dbReference type="Proteomes" id="UP000295197"/>
    </source>
</evidence>
<dbReference type="EMBL" id="SMBZ01000049">
    <property type="protein sequence ID" value="TCV08018.1"/>
    <property type="molecule type" value="Genomic_DNA"/>
</dbReference>
<name>A0A4R3VRA9_9SPHI</name>
<accession>A0A4R3VRA9</accession>
<keyword evidence="2" id="KW-1185">Reference proteome</keyword>
<dbReference type="SUPFAM" id="SSF56954">
    <property type="entry name" value="Outer membrane efflux proteins (OEP)"/>
    <property type="match status" value="1"/>
</dbReference>